<dbReference type="GO" id="GO:0034399">
    <property type="term" value="C:nuclear periphery"/>
    <property type="evidence" value="ECO:0007669"/>
    <property type="project" value="TreeGrafter"/>
</dbReference>
<evidence type="ECO:0000256" key="5">
    <source>
        <dbReference type="SAM" id="MobiDB-lite"/>
    </source>
</evidence>
<dbReference type="GO" id="GO:0051301">
    <property type="term" value="P:cell division"/>
    <property type="evidence" value="ECO:0007669"/>
    <property type="project" value="UniProtKB-KW"/>
</dbReference>
<comment type="caution">
    <text evidence="7">The sequence shown here is derived from an EMBL/GenBank/DDBJ whole genome shotgun (WGS) entry which is preliminary data.</text>
</comment>
<dbReference type="InterPro" id="IPR015943">
    <property type="entry name" value="WD40/YVTN_repeat-like_dom_sf"/>
</dbReference>
<dbReference type="EMBL" id="CZPT02000533">
    <property type="protein sequence ID" value="SCU66352.1"/>
    <property type="molecule type" value="Genomic_DNA"/>
</dbReference>
<keyword evidence="2" id="KW-0498">Mitosis</keyword>
<dbReference type="Gene3D" id="2.130.10.10">
    <property type="entry name" value="YVTN repeat-like/Quinoprotein amine dehydrogenase"/>
    <property type="match status" value="1"/>
</dbReference>
<dbReference type="InterPro" id="IPR024789">
    <property type="entry name" value="APC4"/>
</dbReference>
<protein>
    <recommendedName>
        <fullName evidence="6">Anaphase-promoting complex subunit 4-like WD40 domain-containing protein</fullName>
    </recommendedName>
</protein>
<dbReference type="SUPFAM" id="SSF117289">
    <property type="entry name" value="Nucleoporin domain"/>
    <property type="match status" value="1"/>
</dbReference>
<keyword evidence="1" id="KW-0132">Cell division</keyword>
<dbReference type="PANTHER" id="PTHR13260:SF0">
    <property type="entry name" value="ANAPHASE-PROMOTING COMPLEX SUBUNIT 4"/>
    <property type="match status" value="1"/>
</dbReference>
<dbReference type="PANTHER" id="PTHR13260">
    <property type="entry name" value="ANAPHASE PROMOTING COMPLEX SUBUNIT 4 APC4"/>
    <property type="match status" value="1"/>
</dbReference>
<gene>
    <name evidence="7" type="ORF">TEOVI_000487200</name>
</gene>
<evidence type="ECO:0000256" key="1">
    <source>
        <dbReference type="ARBA" id="ARBA00022618"/>
    </source>
</evidence>
<dbReference type="Proteomes" id="UP000195570">
    <property type="component" value="Unassembled WGS sequence"/>
</dbReference>
<evidence type="ECO:0000259" key="6">
    <source>
        <dbReference type="Pfam" id="PF12894"/>
    </source>
</evidence>
<evidence type="ECO:0000256" key="2">
    <source>
        <dbReference type="ARBA" id="ARBA00022776"/>
    </source>
</evidence>
<dbReference type="Pfam" id="PF12894">
    <property type="entry name" value="ANAPC4_WD40"/>
    <property type="match status" value="1"/>
</dbReference>
<accession>A0A1G4I3Q2</accession>
<organism evidence="7 8">
    <name type="scientific">Trypanosoma equiperdum</name>
    <dbReference type="NCBI Taxonomy" id="5694"/>
    <lineage>
        <taxon>Eukaryota</taxon>
        <taxon>Discoba</taxon>
        <taxon>Euglenozoa</taxon>
        <taxon>Kinetoplastea</taxon>
        <taxon>Metakinetoplastina</taxon>
        <taxon>Trypanosomatida</taxon>
        <taxon>Trypanosomatidae</taxon>
        <taxon>Trypanosoma</taxon>
    </lineage>
</organism>
<evidence type="ECO:0000313" key="8">
    <source>
        <dbReference type="Proteomes" id="UP000195570"/>
    </source>
</evidence>
<dbReference type="GO" id="GO:0031145">
    <property type="term" value="P:anaphase-promoting complex-dependent catabolic process"/>
    <property type="evidence" value="ECO:0007669"/>
    <property type="project" value="InterPro"/>
</dbReference>
<dbReference type="RefSeq" id="XP_067077808.1">
    <property type="nucleotide sequence ID" value="XM_067221707.1"/>
</dbReference>
<keyword evidence="4" id="KW-0131">Cell cycle</keyword>
<dbReference type="GO" id="GO:0070979">
    <property type="term" value="P:protein K11-linked ubiquitination"/>
    <property type="evidence" value="ECO:0007669"/>
    <property type="project" value="TreeGrafter"/>
</dbReference>
<dbReference type="GO" id="GO:0005680">
    <property type="term" value="C:anaphase-promoting complex"/>
    <property type="evidence" value="ECO:0007669"/>
    <property type="project" value="InterPro"/>
</dbReference>
<evidence type="ECO:0000313" key="7">
    <source>
        <dbReference type="EMBL" id="SCU66352.1"/>
    </source>
</evidence>
<evidence type="ECO:0000256" key="4">
    <source>
        <dbReference type="ARBA" id="ARBA00023306"/>
    </source>
</evidence>
<feature type="region of interest" description="Disordered" evidence="5">
    <location>
        <begin position="109"/>
        <end position="131"/>
    </location>
</feature>
<dbReference type="InterPro" id="IPR024977">
    <property type="entry name" value="Apc4-like_WD40_dom"/>
</dbReference>
<feature type="domain" description="Anaphase-promoting complex subunit 4-like WD40" evidence="6">
    <location>
        <begin position="19"/>
        <end position="97"/>
    </location>
</feature>
<keyword evidence="3" id="KW-0833">Ubl conjugation pathway</keyword>
<evidence type="ECO:0000256" key="3">
    <source>
        <dbReference type="ARBA" id="ARBA00022786"/>
    </source>
</evidence>
<dbReference type="VEuPathDB" id="TriTrypDB:TEOVI_000487200"/>
<proteinExistence type="predicted"/>
<feature type="compositionally biased region" description="Low complexity" evidence="5">
    <location>
        <begin position="110"/>
        <end position="120"/>
    </location>
</feature>
<reference evidence="7" key="1">
    <citation type="submission" date="2016-09" db="EMBL/GenBank/DDBJ databases">
        <authorList>
            <person name="Hebert L."/>
            <person name="Moumen B."/>
        </authorList>
    </citation>
    <scope>NUCLEOTIDE SEQUENCE [LARGE SCALE GENOMIC DNA]</scope>
    <source>
        <strain evidence="7">OVI</strain>
    </source>
</reference>
<dbReference type="AlphaFoldDB" id="A0A1G4I3Q2"/>
<name>A0A1G4I3Q2_TRYEQ</name>
<sequence>MKILHTRAAAEPILLATTCHNMNLLAVVTKSLVVVYRSTTLTVVTQFALSIPADETSVCACWSPSGRLLVIGLQNGEAFLLDVESGDLVRRFVPRSDAECSSIMVEDISGGTAPAPAAGDADNDGDDEGVGKSYDPLRQPPVLFTSMKGAIMACTWTTVASQVSSTNRHQERCLPLRTTVLSPILDELEREDETPVLILLDQEGGLSFLPGGMREVCFVPARLPVNLTPNLACVDTFVVCKPSTAAGKEGDSGGLALKHLDCATGDSSKRDADNAVAAHVAYLVVRRSLSKEHPHVIRFDLSPIIASATRRDVVSVCCIAEYCRMGRDCFLYSLRRWTNLICTVHNDMFLPKNAMLLRDSLVEEIAHPQEKEVMKYFNAVNLATLVNDAEELSQQLKQLILQISNVAYRCYDIALHISEAHCADRQRQRLLLSVIGNLRLRCSNLMREMRHGAEREKELLQWVIQRAALLTNATPPATDVLLLNEPLRARWHSMLLRTLHRIGHGESAVTSLVDEKGMRNEVDLAQIVKSCMPRHYEVTGYDLPLVCQQSDPVHIRQCEILISDKTSFAVDGVMLRTVALTREEPFQPLTAFFVLERQPGAGSVFRQVQEWVSVETQQLQLTVDTASFLWSAVVDEESHCVVLWEQKVTSQTPSAALTGAAANTWAEQTLVLALTDENGALELHNEGVDESVDETGGNATETSAQEAKYAVLEVKGISTKHLRVSVSQVRGFGVLYAKERFVVVDFYRG</sequence>
<keyword evidence="8" id="KW-1185">Reference proteome</keyword>
<dbReference type="GeneID" id="92378812"/>